<dbReference type="STRING" id="1134406.ADN00_02095"/>
<accession>A0A0P6XC89</accession>
<keyword evidence="2" id="KW-0472">Membrane</keyword>
<dbReference type="Pfam" id="PF00497">
    <property type="entry name" value="SBP_bac_3"/>
    <property type="match status" value="1"/>
</dbReference>
<feature type="transmembrane region" description="Helical" evidence="2">
    <location>
        <begin position="450"/>
        <end position="466"/>
    </location>
</feature>
<dbReference type="PANTHER" id="PTHR35936:SF19">
    <property type="entry name" value="AMINO-ACID-BINDING PROTEIN YXEM-RELATED"/>
    <property type="match status" value="1"/>
</dbReference>
<dbReference type="AlphaFoldDB" id="A0A0P6XC89"/>
<proteinExistence type="predicted"/>
<dbReference type="CDD" id="cd13530">
    <property type="entry name" value="PBP2_peptides_like"/>
    <property type="match status" value="1"/>
</dbReference>
<keyword evidence="1" id="KW-0732">Signal</keyword>
<dbReference type="InterPro" id="IPR011009">
    <property type="entry name" value="Kinase-like_dom_sf"/>
</dbReference>
<comment type="caution">
    <text evidence="4">The sequence shown here is derived from an EMBL/GenBank/DDBJ whole genome shotgun (WGS) entry which is preliminary data.</text>
</comment>
<dbReference type="Proteomes" id="UP000050417">
    <property type="component" value="Unassembled WGS sequence"/>
</dbReference>
<evidence type="ECO:0000256" key="1">
    <source>
        <dbReference type="ARBA" id="ARBA00022729"/>
    </source>
</evidence>
<evidence type="ECO:0000259" key="3">
    <source>
        <dbReference type="PROSITE" id="PS50011"/>
    </source>
</evidence>
<keyword evidence="2" id="KW-0812">Transmembrane</keyword>
<dbReference type="SUPFAM" id="SSF53850">
    <property type="entry name" value="Periplasmic binding protein-like II"/>
    <property type="match status" value="1"/>
</dbReference>
<dbReference type="OrthoDB" id="9774451at2"/>
<feature type="domain" description="Protein kinase" evidence="3">
    <location>
        <begin position="10"/>
        <end position="295"/>
    </location>
</feature>
<protein>
    <recommendedName>
        <fullName evidence="3">Protein kinase domain-containing protein</fullName>
    </recommendedName>
</protein>
<evidence type="ECO:0000256" key="2">
    <source>
        <dbReference type="SAM" id="Phobius"/>
    </source>
</evidence>
<organism evidence="4 5">
    <name type="scientific">Ornatilinea apprima</name>
    <dbReference type="NCBI Taxonomy" id="1134406"/>
    <lineage>
        <taxon>Bacteria</taxon>
        <taxon>Bacillati</taxon>
        <taxon>Chloroflexota</taxon>
        <taxon>Anaerolineae</taxon>
        <taxon>Anaerolineales</taxon>
        <taxon>Anaerolineaceae</taxon>
        <taxon>Ornatilinea</taxon>
    </lineage>
</organism>
<dbReference type="GO" id="GO:0004672">
    <property type="term" value="F:protein kinase activity"/>
    <property type="evidence" value="ECO:0007669"/>
    <property type="project" value="InterPro"/>
</dbReference>
<evidence type="ECO:0000313" key="5">
    <source>
        <dbReference type="Proteomes" id="UP000050417"/>
    </source>
</evidence>
<dbReference type="Gene3D" id="1.10.510.10">
    <property type="entry name" value="Transferase(Phosphotransferase) domain 1"/>
    <property type="match status" value="1"/>
</dbReference>
<keyword evidence="5" id="KW-1185">Reference proteome</keyword>
<keyword evidence="2" id="KW-1133">Transmembrane helix</keyword>
<evidence type="ECO:0000313" key="4">
    <source>
        <dbReference type="EMBL" id="KPL79932.1"/>
    </source>
</evidence>
<dbReference type="PROSITE" id="PS50011">
    <property type="entry name" value="PROTEIN_KINASE_DOM"/>
    <property type="match status" value="1"/>
</dbReference>
<dbReference type="SUPFAM" id="SSF56112">
    <property type="entry name" value="Protein kinase-like (PK-like)"/>
    <property type="match status" value="1"/>
</dbReference>
<dbReference type="SMART" id="SM00062">
    <property type="entry name" value="PBPb"/>
    <property type="match status" value="1"/>
</dbReference>
<feature type="transmembrane region" description="Helical" evidence="2">
    <location>
        <begin position="500"/>
        <end position="520"/>
    </location>
</feature>
<dbReference type="RefSeq" id="WP_075061308.1">
    <property type="nucleotide sequence ID" value="NZ_LGCL01000008.1"/>
</dbReference>
<feature type="transmembrane region" description="Helical" evidence="2">
    <location>
        <begin position="376"/>
        <end position="395"/>
    </location>
</feature>
<name>A0A0P6XC89_9CHLR</name>
<feature type="transmembrane region" description="Helical" evidence="2">
    <location>
        <begin position="344"/>
        <end position="364"/>
    </location>
</feature>
<dbReference type="Gene3D" id="3.30.200.20">
    <property type="entry name" value="Phosphorylase Kinase, domain 1"/>
    <property type="match status" value="1"/>
</dbReference>
<reference evidence="4 5" key="1">
    <citation type="submission" date="2015-07" db="EMBL/GenBank/DDBJ databases">
        <title>Genome sequence of Ornatilinea apprima DSM 23815.</title>
        <authorList>
            <person name="Hemp J."/>
            <person name="Ward L.M."/>
            <person name="Pace L.A."/>
            <person name="Fischer W.W."/>
        </authorList>
    </citation>
    <scope>NUCLEOTIDE SEQUENCE [LARGE SCALE GENOMIC DNA]</scope>
    <source>
        <strain evidence="4 5">P3M-1</strain>
    </source>
</reference>
<sequence>MPTPSMIRQYEILERVRSLPYGELYRAVEQSSQYEVQIILLSDTLRNNDRFMLAFHTTMEKFQRVAHPNILKILDYGDDTQTYVVMERRLSESLGEVLAKNKKLPLPFVNRLLAGLVSAIETLDSLGMQHYQLIPERIYFRADGAITLTDIWFDEANQACGYVIPPDSRCQLPDEPADLLAAQHHLARLVYELLTGNAEGWQNLHSILKSPSNFSASGLKNLPIRTAVWLILRTALDPDRSQRFTDLDTFVNLLKTAADSPPAPSQQETPLSSALDKAQSRSSSSLIKKDSHKQLQKDHSEDLFPWWFILLWALSQLMFTGGLFRGYAEYFSVSPFYSGLELLSVLGLPEKFIVVAAGIILQGFLNQGRMKDNRKWLISSVLSALVFIPVSLILPSEWDPFKFFVYTYFLIIKLFQWFFTLRHERKGWMWIITGLFFPAMMSLFGIAYPYLLLGIASSCILDAFILQKTLTTNNKQLSSNPHNIQKDRVNLKQTGPKKNVALLAIASLVVAGLILLLIGFSKPKNSLESIQKEGVIKVGITGDFPPYQYYDDNEYTGIEIDLMDEAARRMGVTTEFIAMPHDSLSAALQDGSIDIILGDYSFLMSDASLQRNTTYAPSVGVVVTYPGSSIVVNSIEDLAQYTIVVSEGSGGEDYLRQVLVDTGRMPEENLIVLDEYAYSDVSEIVKTGQADAGILPPYYAEEGEQEGSLQPVYEDMLLTDEIPIYTPADETELGEEIDSIMQDMTYDGSTSRITENYLGSEIAGGQMAYDPYASEERQSANGRFMAQEGNTPNISSGIILIGAEYITEAQAQSILEELTEPSIFTLGGGVQENGFPDPENLILEVHETDAIHPGIGALEREGYQIERSYCLKIRYRCAPDWVAPGYLWVLEDGTTIASTYADDPSSSWDDWNTICPQIPFEEYPTTLDKWTLQGNPCP</sequence>
<gene>
    <name evidence="4" type="ORF">ADN00_02095</name>
</gene>
<feature type="transmembrane region" description="Helical" evidence="2">
    <location>
        <begin position="303"/>
        <end position="324"/>
    </location>
</feature>
<feature type="transmembrane region" description="Helical" evidence="2">
    <location>
        <begin position="401"/>
        <end position="420"/>
    </location>
</feature>
<dbReference type="Gene3D" id="3.40.190.10">
    <property type="entry name" value="Periplasmic binding protein-like II"/>
    <property type="match status" value="2"/>
</dbReference>
<dbReference type="PANTHER" id="PTHR35936">
    <property type="entry name" value="MEMBRANE-BOUND LYTIC MUREIN TRANSGLYCOSYLASE F"/>
    <property type="match status" value="1"/>
</dbReference>
<dbReference type="InterPro" id="IPR000719">
    <property type="entry name" value="Prot_kinase_dom"/>
</dbReference>
<dbReference type="GO" id="GO:0005524">
    <property type="term" value="F:ATP binding"/>
    <property type="evidence" value="ECO:0007669"/>
    <property type="project" value="InterPro"/>
</dbReference>
<feature type="transmembrane region" description="Helical" evidence="2">
    <location>
        <begin position="427"/>
        <end position="444"/>
    </location>
</feature>
<dbReference type="InterPro" id="IPR001638">
    <property type="entry name" value="Solute-binding_3/MltF_N"/>
</dbReference>
<dbReference type="EMBL" id="LGCL01000008">
    <property type="protein sequence ID" value="KPL79932.1"/>
    <property type="molecule type" value="Genomic_DNA"/>
</dbReference>